<feature type="domain" description="Right handed beta helix" evidence="2">
    <location>
        <begin position="83"/>
        <end position="231"/>
    </location>
</feature>
<organism evidence="3 4">
    <name type="scientific">Amycolatopsis alba DSM 44262</name>
    <dbReference type="NCBI Taxonomy" id="1125972"/>
    <lineage>
        <taxon>Bacteria</taxon>
        <taxon>Bacillati</taxon>
        <taxon>Actinomycetota</taxon>
        <taxon>Actinomycetes</taxon>
        <taxon>Pseudonocardiales</taxon>
        <taxon>Pseudonocardiaceae</taxon>
        <taxon>Amycolatopsis</taxon>
    </lineage>
</organism>
<dbReference type="InterPro" id="IPR012334">
    <property type="entry name" value="Pectin_lyas_fold"/>
</dbReference>
<evidence type="ECO:0000256" key="1">
    <source>
        <dbReference type="SAM" id="MobiDB-lite"/>
    </source>
</evidence>
<dbReference type="RefSeq" id="WP_093976566.1">
    <property type="nucleotide sequence ID" value="NZ_NMQU01000076.1"/>
</dbReference>
<dbReference type="InterPro" id="IPR039448">
    <property type="entry name" value="Beta_helix"/>
</dbReference>
<dbReference type="SMART" id="SM00710">
    <property type="entry name" value="PbH1"/>
    <property type="match status" value="7"/>
</dbReference>
<name>A0A229RLK6_AMYAL</name>
<proteinExistence type="predicted"/>
<dbReference type="Gene3D" id="2.160.20.10">
    <property type="entry name" value="Single-stranded right-handed beta-helix, Pectin lyase-like"/>
    <property type="match status" value="1"/>
</dbReference>
<comment type="caution">
    <text evidence="3">The sequence shown here is derived from an EMBL/GenBank/DDBJ whole genome shotgun (WGS) entry which is preliminary data.</text>
</comment>
<dbReference type="AlphaFoldDB" id="A0A229RLK6"/>
<feature type="region of interest" description="Disordered" evidence="1">
    <location>
        <begin position="330"/>
        <end position="389"/>
    </location>
</feature>
<dbReference type="Pfam" id="PF13229">
    <property type="entry name" value="Beta_helix"/>
    <property type="match status" value="1"/>
</dbReference>
<feature type="compositionally biased region" description="Low complexity" evidence="1">
    <location>
        <begin position="334"/>
        <end position="346"/>
    </location>
</feature>
<evidence type="ECO:0000313" key="3">
    <source>
        <dbReference type="EMBL" id="OXM47341.1"/>
    </source>
</evidence>
<evidence type="ECO:0000313" key="4">
    <source>
        <dbReference type="Proteomes" id="UP000215563"/>
    </source>
</evidence>
<dbReference type="Proteomes" id="UP000215563">
    <property type="component" value="Unassembled WGS sequence"/>
</dbReference>
<accession>A0A229RLK6</accession>
<dbReference type="SUPFAM" id="SSF51126">
    <property type="entry name" value="Pectin lyase-like"/>
    <property type="match status" value="1"/>
</dbReference>
<sequence>MSSAGCAGDGTTPVAHSSPGVIRVPEDAKTIQQGLDAAQPGDLVLVGPGEYHESVTLTTPQVVLRGVDRNSVVVDGDFAKVNGITVTGAQSVVENLTVRRFLANGVLFTGVTDQKLQGPGAGGAHYDPLDPQRFPPLQGFRASFVTAYNNALYGIYSFDARDGVIEDSYASGQADSGIYVGQCRPCNTVVRDNLVEHNAVGIEVTNASENLWFLGNRAVRNRVGVTVNSNDFESLAPQHGAVLAGNTIADNNDPHSPAQADGGFGIGIGIGGGSANTVVRNLVEGNTAAGIIVSDVQGYAADGNTVTDSLVTGNGADLVLTAAGKANQLGGQPGTAPAAVTAPPGADFRGLPQPPAQPRLPGGPDAPRRAAVDLPGPVDPGAYPLPATR</sequence>
<evidence type="ECO:0000259" key="2">
    <source>
        <dbReference type="Pfam" id="PF13229"/>
    </source>
</evidence>
<feature type="region of interest" description="Disordered" evidence="1">
    <location>
        <begin position="1"/>
        <end position="21"/>
    </location>
</feature>
<keyword evidence="4" id="KW-1185">Reference proteome</keyword>
<gene>
    <name evidence="3" type="ORF">CFP75_24185</name>
</gene>
<reference evidence="3 4" key="1">
    <citation type="submission" date="2017-07" db="EMBL/GenBank/DDBJ databases">
        <title>Amycolatopsis alba DSM 44262 Genome sequencing and assembly.</title>
        <authorList>
            <person name="Kaur N."/>
            <person name="Mayilraj S."/>
        </authorList>
    </citation>
    <scope>NUCLEOTIDE SEQUENCE [LARGE SCALE GENOMIC DNA]</scope>
    <source>
        <strain evidence="3 4">DSM 44262</strain>
    </source>
</reference>
<protein>
    <submittedName>
        <fullName evidence="3">Plasmid stabilization protein</fullName>
    </submittedName>
</protein>
<dbReference type="InterPro" id="IPR006626">
    <property type="entry name" value="PbH1"/>
</dbReference>
<dbReference type="InterPro" id="IPR011050">
    <property type="entry name" value="Pectin_lyase_fold/virulence"/>
</dbReference>
<dbReference type="EMBL" id="NMQU01000076">
    <property type="protein sequence ID" value="OXM47341.1"/>
    <property type="molecule type" value="Genomic_DNA"/>
</dbReference>